<evidence type="ECO:0000256" key="4">
    <source>
        <dbReference type="SAM" id="Coils"/>
    </source>
</evidence>
<dbReference type="GO" id="GO:0016887">
    <property type="term" value="F:ATP hydrolysis activity"/>
    <property type="evidence" value="ECO:0007669"/>
    <property type="project" value="InterPro"/>
</dbReference>
<feature type="coiled-coil region" evidence="4">
    <location>
        <begin position="245"/>
        <end position="440"/>
    </location>
</feature>
<dbReference type="EMBL" id="SDKC01000001">
    <property type="protein sequence ID" value="RXS74571.1"/>
    <property type="molecule type" value="Genomic_DNA"/>
</dbReference>
<feature type="coiled-coil region" evidence="4">
    <location>
        <begin position="475"/>
        <end position="609"/>
    </location>
</feature>
<dbReference type="PANTHER" id="PTHR32114:SF2">
    <property type="entry name" value="ABC TRANSPORTER ABCH.3"/>
    <property type="match status" value="1"/>
</dbReference>
<dbReference type="Gene3D" id="3.40.50.300">
    <property type="entry name" value="P-loop containing nucleotide triphosphate hydrolases"/>
    <property type="match status" value="2"/>
</dbReference>
<feature type="region of interest" description="Disordered" evidence="5">
    <location>
        <begin position="666"/>
        <end position="687"/>
    </location>
</feature>
<evidence type="ECO:0000256" key="3">
    <source>
        <dbReference type="ARBA" id="ARBA00013368"/>
    </source>
</evidence>
<dbReference type="GO" id="GO:0006302">
    <property type="term" value="P:double-strand break repair"/>
    <property type="evidence" value="ECO:0007669"/>
    <property type="project" value="InterPro"/>
</dbReference>
<protein>
    <recommendedName>
        <fullName evidence="3">Nuclease SbcCD subunit C</fullName>
    </recommendedName>
</protein>
<dbReference type="Pfam" id="PF13555">
    <property type="entry name" value="AAA_29"/>
    <property type="match status" value="1"/>
</dbReference>
<feature type="compositionally biased region" description="Basic and acidic residues" evidence="5">
    <location>
        <begin position="676"/>
        <end position="687"/>
    </location>
</feature>
<organism evidence="6 7">
    <name type="scientific">Blautia faecicola</name>
    <dbReference type="NCBI Taxonomy" id="2509240"/>
    <lineage>
        <taxon>Bacteria</taxon>
        <taxon>Bacillati</taxon>
        <taxon>Bacillota</taxon>
        <taxon>Clostridia</taxon>
        <taxon>Lachnospirales</taxon>
        <taxon>Lachnospiraceae</taxon>
        <taxon>Blautia</taxon>
    </lineage>
</organism>
<dbReference type="Pfam" id="PF13558">
    <property type="entry name" value="SbcC_Walker_B"/>
    <property type="match status" value="1"/>
</dbReference>
<accession>A0A4Q1RG22</accession>
<keyword evidence="4" id="KW-0175">Coiled coil</keyword>
<comment type="subunit">
    <text evidence="2">Heterodimer of SbcC and SbcD.</text>
</comment>
<dbReference type="SUPFAM" id="SSF52540">
    <property type="entry name" value="P-loop containing nucleoside triphosphate hydrolases"/>
    <property type="match status" value="1"/>
</dbReference>
<reference evidence="6 7" key="1">
    <citation type="submission" date="2019-01" db="EMBL/GenBank/DDBJ databases">
        <title>Blautia sp. nov. KGMB01111 isolated human feces.</title>
        <authorList>
            <person name="Park J.-E."/>
            <person name="Kim J.-S."/>
            <person name="Park S.-H."/>
        </authorList>
    </citation>
    <scope>NUCLEOTIDE SEQUENCE [LARGE SCALE GENOMIC DNA]</scope>
    <source>
        <strain evidence="6 7">KGMB01111</strain>
    </source>
</reference>
<dbReference type="Proteomes" id="UP000290106">
    <property type="component" value="Unassembled WGS sequence"/>
</dbReference>
<comment type="caution">
    <text evidence="6">The sequence shown here is derived from an EMBL/GenBank/DDBJ whole genome shotgun (WGS) entry which is preliminary data.</text>
</comment>
<evidence type="ECO:0000256" key="1">
    <source>
        <dbReference type="ARBA" id="ARBA00006930"/>
    </source>
</evidence>
<gene>
    <name evidence="6" type="ORF">ETP43_04695</name>
</gene>
<dbReference type="OrthoDB" id="9795626at2"/>
<evidence type="ECO:0000256" key="2">
    <source>
        <dbReference type="ARBA" id="ARBA00011322"/>
    </source>
</evidence>
<name>A0A4Q1RG22_9FIRM</name>
<evidence type="ECO:0000256" key="5">
    <source>
        <dbReference type="SAM" id="MobiDB-lite"/>
    </source>
</evidence>
<dbReference type="PANTHER" id="PTHR32114">
    <property type="entry name" value="ABC TRANSPORTER ABCH.3"/>
    <property type="match status" value="1"/>
</dbReference>
<proteinExistence type="inferred from homology"/>
<sequence>MRPMILTMSAFGSYADCVTIDFGQVQQGVFLITGDTGAGKTTIFDGITYALYGQTSGGRRDGTMMRSQYAPSGTKTYVDLTFSTGGQVWRVLRSPEYERESKRRNKDGERTMTKERGSVELYQPDGSLYPGTRQEVNRKLVEILGVDARQFMQIAMIAQGDFLRLLLAKSDERKEIFSRIFDTRIFGRVQEELKNRSKRCYGELEDNRKLCLREIEQLEVSESTAQEKEELLRTGQKEPDLEAVLAFAERLLEEEKAQYEQSQKEMKKTTAVLEKLNQRYSVEKERAQSFAKLAQLEKRLGVLEAEREEKDQEKERIGAAKRAAKVETVYAGYREAAESRKRAKMQEKQLEGWLEERKAETGKLKEKEETWSSYVKKLEEKEVPVLERLRQALEQYGQLQSHLKEAERLEKHRQQEADRYQRADRAYRQQAERYEALYQEYLAGQAGILAAQLKENAPCPVCGSLHHPSPAKRPLANLSQELVEKERERRNQAENDREACRQKYQETENRYQQEMAVIREQQMRLLQREQNEEESLEVMKNRWEEWEEKARKRLKDGEEKLQVSKKELDRATQSLQKFLQEENRKKGQLEEVQRQCEIFKEQEKEKRTAYEAMRSEQQFETEEDFQNACMKPAELERREKALEAYEEQLRQSRQEVNWLRQQLKGKETPDLAQTESELKEQKEQQRMQERELRKLYSRRETNQQAARKLQQLTKEREELRKRYQVLNTLSRTANGSLAGTAKIDLESYMQRQYFQQMIRCANRHLERMAAGQFLLKCRSLENLSTQGNAGLDLDVYSLITGKVRDVKTLSGGESFMAALALALGMTDVITQAVGAVHIDTLFIDEGFGSLDENAREQAIRILQGLSGGSRLVGIISHVTELKEQIEQKLVVTKGKSGSKVEWK</sequence>
<evidence type="ECO:0000313" key="6">
    <source>
        <dbReference type="EMBL" id="RXS74571.1"/>
    </source>
</evidence>
<keyword evidence="7" id="KW-1185">Reference proteome</keyword>
<dbReference type="AlphaFoldDB" id="A0A4Q1RG22"/>
<dbReference type="InterPro" id="IPR027417">
    <property type="entry name" value="P-loop_NTPase"/>
</dbReference>
<evidence type="ECO:0000313" key="7">
    <source>
        <dbReference type="Proteomes" id="UP000290106"/>
    </source>
</evidence>
<comment type="similarity">
    <text evidence="1">Belongs to the SMC family. SbcC subfamily.</text>
</comment>
<dbReference type="RefSeq" id="WP_129257193.1">
    <property type="nucleotide sequence ID" value="NZ_SDKC01000001.1"/>
</dbReference>